<evidence type="ECO:0000313" key="1">
    <source>
        <dbReference type="EMBL" id="AAC97758.1"/>
    </source>
</evidence>
<dbReference type="KEGG" id="vg:1449753"/>
<accession>Q9YVP0</accession>
<dbReference type="EMBL" id="AF063866">
    <property type="protein sequence ID" value="AAC97758.1"/>
    <property type="molecule type" value="Genomic_DNA"/>
</dbReference>
<protein>
    <submittedName>
        <fullName evidence="1">Uncharacterized protein</fullName>
    </submittedName>
</protein>
<dbReference type="GeneID" id="1449753"/>
<gene>
    <name evidence="1" type="primary">MSV202</name>
</gene>
<organism evidence="1 2">
    <name type="scientific">Melanoplus sanguinipes entomopoxvirus</name>
    <name type="common">MsEPV</name>
    <dbReference type="NCBI Taxonomy" id="83191"/>
    <lineage>
        <taxon>Viruses</taxon>
        <taxon>Varidnaviria</taxon>
        <taxon>Bamfordvirae</taxon>
        <taxon>Nucleocytoviricota</taxon>
        <taxon>Pokkesviricetes</taxon>
        <taxon>Chitovirales</taxon>
        <taxon>Poxviridae</taxon>
        <taxon>Entomopoxvirinae</taxon>
        <taxon>Deltaentomopoxvirus</taxon>
        <taxon>Deltaentomopoxvirus msanguinipes</taxon>
    </lineage>
</organism>
<sequence length="328" mass="40010">MEYINNSSMLSIKYIKDNLNNFLNIPYNAKLKYHKLEDFDEIQYDNLLSKIYNDKQNYALLKYLITIGIKYHNIKDDYLFLLPINMFDTFIYCTDNIKIKYLFHKYKIENANKFDNICNYLAWIDPIYYINKIGLVEKMGFYDINDLLIYLYNFTYDIFTNNAYKYIKDETLKNILIYICPFIYNDNGIIKIRKHKYKYLLPYNNELQMLSIDKYTRFMIFIANNGKWNIPEIIDHKEEIICEYLNIELFDNYILMPCINKWLENNKNIINNKIIKLMLTHKLKDSTIKLIFDSLDIHLIYNLYKKYYKRCIPEIHNIIKERMMNMIS</sequence>
<dbReference type="Proteomes" id="UP000172353">
    <property type="component" value="Segment"/>
</dbReference>
<proteinExistence type="predicted"/>
<evidence type="ECO:0000313" key="2">
    <source>
        <dbReference type="Proteomes" id="UP000172353"/>
    </source>
</evidence>
<keyword evidence="2" id="KW-1185">Reference proteome</keyword>
<dbReference type="PIR" id="T28363">
    <property type="entry name" value="T28363"/>
</dbReference>
<reference evidence="1 2" key="1">
    <citation type="journal article" date="1999" name="J. Virol.">
        <title>The genome of Melanoplus sanguinipes entomopoxvirus.</title>
        <authorList>
            <person name="Afonso C.L."/>
            <person name="Tulman E.R."/>
            <person name="Lu Z."/>
            <person name="Oma E."/>
            <person name="Kutish G.F."/>
            <person name="Rock D.L."/>
        </authorList>
    </citation>
    <scope>NUCLEOTIDE SEQUENCE [LARGE SCALE GENOMIC DNA]</scope>
    <source>
        <strain evidence="1">Tucson</strain>
    </source>
</reference>
<dbReference type="RefSeq" id="NP_048273.1">
    <property type="nucleotide sequence ID" value="NC_001993.1"/>
</dbReference>
<name>Q9YVP0_MSEPV</name>
<organismHost>
    <name type="scientific">Melanoplus sanguinipes</name>
    <name type="common">Migratory grasshopper</name>
    <dbReference type="NCBI Taxonomy" id="65742"/>
</organismHost>